<organism evidence="2 3">
    <name type="scientific">Georgenia daeguensis</name>
    <dbReference type="NCBI Taxonomy" id="908355"/>
    <lineage>
        <taxon>Bacteria</taxon>
        <taxon>Bacillati</taxon>
        <taxon>Actinomycetota</taxon>
        <taxon>Actinomycetes</taxon>
        <taxon>Micrococcales</taxon>
        <taxon>Bogoriellaceae</taxon>
        <taxon>Georgenia</taxon>
    </lineage>
</organism>
<evidence type="ECO:0000256" key="1">
    <source>
        <dbReference type="ARBA" id="ARBA00007529"/>
    </source>
</evidence>
<dbReference type="Gene3D" id="3.10.310.10">
    <property type="entry name" value="Diaminopimelate Epimerase, Chain A, domain 1"/>
    <property type="match status" value="2"/>
</dbReference>
<protein>
    <submittedName>
        <fullName evidence="2">Proline racemase family protein</fullName>
    </submittedName>
</protein>
<dbReference type="SUPFAM" id="SSF54506">
    <property type="entry name" value="Diaminopimelate epimerase-like"/>
    <property type="match status" value="1"/>
</dbReference>
<evidence type="ECO:0000313" key="2">
    <source>
        <dbReference type="EMBL" id="GAA4287951.1"/>
    </source>
</evidence>
<dbReference type="Pfam" id="PF05544">
    <property type="entry name" value="Pro_racemase"/>
    <property type="match status" value="1"/>
</dbReference>
<proteinExistence type="inferred from homology"/>
<dbReference type="PANTHER" id="PTHR33442">
    <property type="entry name" value="TRANS-3-HYDROXY-L-PROLINE DEHYDRATASE"/>
    <property type="match status" value="1"/>
</dbReference>
<dbReference type="PIRSF" id="PIRSF029792">
    <property type="entry name" value="Pro_racemase"/>
    <property type="match status" value="1"/>
</dbReference>
<dbReference type="EMBL" id="BAABBA010000010">
    <property type="protein sequence ID" value="GAA4287951.1"/>
    <property type="molecule type" value="Genomic_DNA"/>
</dbReference>
<keyword evidence="3" id="KW-1185">Reference proteome</keyword>
<sequence>MATAERGEHGVSTVSTIDYHTAGEPFRIVTDGLPEIPGETVPDRREFALSSPEIDHYRQLLVQEPRGHADMYGGFIVPPDDPGADFGVLFWHKDGYSTACGHGTIALGVWAVEHRVVLAEPDGETDVVIDVPSGRVRATVTCRAGAVIGATFVNVPSWAIARALPVETPFGTVEADVSYGGAIYASVPASAFGLEVTPEHYTALIAAGRAVKWALNDSPAAQHPDDPRLSGIYGTILYDDLGRTAEGPHQRNVTVFADGEVDRSPCGSGTSARLPLLVEDGLLGDGETLTHDSIVGTRFTARVRERVVVAGRSAVVPEVTGRASMTGEHRFVLREDDEVGTGFTLR</sequence>
<dbReference type="InterPro" id="IPR008794">
    <property type="entry name" value="Pro_racemase_fam"/>
</dbReference>
<dbReference type="Proteomes" id="UP001499841">
    <property type="component" value="Unassembled WGS sequence"/>
</dbReference>
<reference evidence="3" key="1">
    <citation type="journal article" date="2019" name="Int. J. Syst. Evol. Microbiol.">
        <title>The Global Catalogue of Microorganisms (GCM) 10K type strain sequencing project: providing services to taxonomists for standard genome sequencing and annotation.</title>
        <authorList>
            <consortium name="The Broad Institute Genomics Platform"/>
            <consortium name="The Broad Institute Genome Sequencing Center for Infectious Disease"/>
            <person name="Wu L."/>
            <person name="Ma J."/>
        </authorList>
    </citation>
    <scope>NUCLEOTIDE SEQUENCE [LARGE SCALE GENOMIC DNA]</scope>
    <source>
        <strain evidence="3">JCM 17459</strain>
    </source>
</reference>
<dbReference type="PANTHER" id="PTHR33442:SF1">
    <property type="entry name" value="TRANS-3-HYDROXY-L-PROLINE DEHYDRATASE"/>
    <property type="match status" value="1"/>
</dbReference>
<name>A0ABP8EVE3_9MICO</name>
<evidence type="ECO:0000313" key="3">
    <source>
        <dbReference type="Proteomes" id="UP001499841"/>
    </source>
</evidence>
<accession>A0ABP8EVE3</accession>
<comment type="similarity">
    <text evidence="1">Belongs to the proline racemase family.</text>
</comment>
<comment type="caution">
    <text evidence="2">The sequence shown here is derived from an EMBL/GenBank/DDBJ whole genome shotgun (WGS) entry which is preliminary data.</text>
</comment>
<gene>
    <name evidence="2" type="ORF">GCM10022262_23110</name>
</gene>
<dbReference type="SFLD" id="SFLDS00028">
    <property type="entry name" value="Proline_Racemase"/>
    <property type="match status" value="1"/>
</dbReference>